<dbReference type="InterPro" id="IPR005821">
    <property type="entry name" value="Ion_trans_dom"/>
</dbReference>
<evidence type="ECO:0000256" key="1">
    <source>
        <dbReference type="ARBA" id="ARBA00004651"/>
    </source>
</evidence>
<dbReference type="Proteomes" id="UP001374579">
    <property type="component" value="Unassembled WGS sequence"/>
</dbReference>
<evidence type="ECO:0000256" key="7">
    <source>
        <dbReference type="ARBA" id="ARBA00022989"/>
    </source>
</evidence>
<evidence type="ECO:0000256" key="12">
    <source>
        <dbReference type="ARBA" id="ARBA00031989"/>
    </source>
</evidence>
<feature type="transmembrane region" description="Helical" evidence="14">
    <location>
        <begin position="94"/>
        <end position="116"/>
    </location>
</feature>
<dbReference type="Pfam" id="PF00520">
    <property type="entry name" value="Ion_trans"/>
    <property type="match status" value="1"/>
</dbReference>
<evidence type="ECO:0000256" key="2">
    <source>
        <dbReference type="ARBA" id="ARBA00015897"/>
    </source>
</evidence>
<feature type="compositionally biased region" description="Acidic residues" evidence="13">
    <location>
        <begin position="279"/>
        <end position="289"/>
    </location>
</feature>
<dbReference type="AlphaFoldDB" id="A0AAN9AIH8"/>
<organism evidence="16 17">
    <name type="scientific">Littorina saxatilis</name>
    <dbReference type="NCBI Taxonomy" id="31220"/>
    <lineage>
        <taxon>Eukaryota</taxon>
        <taxon>Metazoa</taxon>
        <taxon>Spiralia</taxon>
        <taxon>Lophotrochozoa</taxon>
        <taxon>Mollusca</taxon>
        <taxon>Gastropoda</taxon>
        <taxon>Caenogastropoda</taxon>
        <taxon>Littorinimorpha</taxon>
        <taxon>Littorinoidea</taxon>
        <taxon>Littorinidae</taxon>
        <taxon>Littorina</taxon>
    </lineage>
</organism>
<feature type="transmembrane region" description="Helical" evidence="14">
    <location>
        <begin position="55"/>
        <end position="74"/>
    </location>
</feature>
<feature type="domain" description="Ion transport" evidence="15">
    <location>
        <begin position="55"/>
        <end position="170"/>
    </location>
</feature>
<keyword evidence="5 14" id="KW-0812">Transmembrane</keyword>
<keyword evidence="7 14" id="KW-1133">Transmembrane helix</keyword>
<evidence type="ECO:0000256" key="6">
    <source>
        <dbReference type="ARBA" id="ARBA00022882"/>
    </source>
</evidence>
<accession>A0AAN9AIH8</accession>
<keyword evidence="10 14" id="KW-0472">Membrane</keyword>
<comment type="caution">
    <text evidence="16">The sequence shown here is derived from an EMBL/GenBank/DDBJ whole genome shotgun (WGS) entry which is preliminary data.</text>
</comment>
<evidence type="ECO:0000256" key="5">
    <source>
        <dbReference type="ARBA" id="ARBA00022692"/>
    </source>
</evidence>
<evidence type="ECO:0000256" key="8">
    <source>
        <dbReference type="ARBA" id="ARBA00023054"/>
    </source>
</evidence>
<name>A0AAN9AIH8_9CAEN</name>
<dbReference type="SUPFAM" id="SSF81324">
    <property type="entry name" value="Voltage-gated potassium channels"/>
    <property type="match status" value="1"/>
</dbReference>
<evidence type="ECO:0000256" key="14">
    <source>
        <dbReference type="SAM" id="Phobius"/>
    </source>
</evidence>
<dbReference type="GO" id="GO:0030171">
    <property type="term" value="F:voltage-gated proton channel activity"/>
    <property type="evidence" value="ECO:0007669"/>
    <property type="project" value="InterPro"/>
</dbReference>
<dbReference type="EMBL" id="JBAMIC010004070">
    <property type="protein sequence ID" value="KAK7087553.1"/>
    <property type="molecule type" value="Genomic_DNA"/>
</dbReference>
<keyword evidence="17" id="KW-1185">Reference proteome</keyword>
<gene>
    <name evidence="16" type="ORF">V1264_021588</name>
</gene>
<keyword evidence="11" id="KW-0407">Ion channel</keyword>
<sequence length="289" mass="33116">MAMDDLHKMQDDLERVIEKDDTSSTVTGSDCEETLKHGPLTLRQKLDVIIHSHKFQVAIVVLVILDVLLVLAELLFDLEIVHLKGEHMKIVPEVLHYCSLSILSLFIVEIFVRIFVMRLAFFKHKLELFDALVVIVSFVLDIIFRDREDAASGVGLLVILRLWRVTRILNGIILSIKRQAEKKIEREKHMREAGEQELAKFRSYCTSLEGEIDYLQRLLKQHGIQYTEKVQKRPQSRQISVEVEVNHKMVEQNGAAGDSPKPTAPTPIEMEEKGKSEMINEDEITVVPS</sequence>
<evidence type="ECO:0000256" key="9">
    <source>
        <dbReference type="ARBA" id="ARBA00023065"/>
    </source>
</evidence>
<dbReference type="GO" id="GO:0005886">
    <property type="term" value="C:plasma membrane"/>
    <property type="evidence" value="ECO:0007669"/>
    <property type="project" value="UniProtKB-SubCell"/>
</dbReference>
<dbReference type="Gene3D" id="1.20.120.350">
    <property type="entry name" value="Voltage-gated potassium channels. Chain C"/>
    <property type="match status" value="1"/>
</dbReference>
<dbReference type="InterPro" id="IPR031846">
    <property type="entry name" value="Hvcn1"/>
</dbReference>
<evidence type="ECO:0000256" key="10">
    <source>
        <dbReference type="ARBA" id="ARBA00023136"/>
    </source>
</evidence>
<dbReference type="InterPro" id="IPR027359">
    <property type="entry name" value="Volt_channel_dom_sf"/>
</dbReference>
<keyword evidence="3" id="KW-0813">Transport</keyword>
<protein>
    <recommendedName>
        <fullName evidence="2">Voltage-gated hydrogen channel 1</fullName>
    </recommendedName>
    <alternativeName>
        <fullName evidence="12">Hydrogen voltage-gated channel 1</fullName>
    </alternativeName>
</protein>
<dbReference type="GO" id="GO:0034702">
    <property type="term" value="C:monoatomic ion channel complex"/>
    <property type="evidence" value="ECO:0007669"/>
    <property type="project" value="UniProtKB-KW"/>
</dbReference>
<evidence type="ECO:0000259" key="15">
    <source>
        <dbReference type="Pfam" id="PF00520"/>
    </source>
</evidence>
<comment type="subcellular location">
    <subcellularLocation>
        <location evidence="1">Cell membrane</location>
        <topology evidence="1">Multi-pass membrane protein</topology>
    </subcellularLocation>
</comment>
<evidence type="ECO:0000313" key="17">
    <source>
        <dbReference type="Proteomes" id="UP001374579"/>
    </source>
</evidence>
<feature type="region of interest" description="Disordered" evidence="13">
    <location>
        <begin position="250"/>
        <end position="289"/>
    </location>
</feature>
<proteinExistence type="predicted"/>
<keyword evidence="4" id="KW-1003">Cell membrane</keyword>
<evidence type="ECO:0000256" key="13">
    <source>
        <dbReference type="SAM" id="MobiDB-lite"/>
    </source>
</evidence>
<evidence type="ECO:0000256" key="3">
    <source>
        <dbReference type="ARBA" id="ARBA00022448"/>
    </source>
</evidence>
<reference evidence="16 17" key="1">
    <citation type="submission" date="2024-02" db="EMBL/GenBank/DDBJ databases">
        <title>Chromosome-scale genome assembly of the rough periwinkle Littorina saxatilis.</title>
        <authorList>
            <person name="De Jode A."/>
            <person name="Faria R."/>
            <person name="Formenti G."/>
            <person name="Sims Y."/>
            <person name="Smith T.P."/>
            <person name="Tracey A."/>
            <person name="Wood J.M.D."/>
            <person name="Zagrodzka Z.B."/>
            <person name="Johannesson K."/>
            <person name="Butlin R.K."/>
            <person name="Leder E.H."/>
        </authorList>
    </citation>
    <scope>NUCLEOTIDE SEQUENCE [LARGE SCALE GENOMIC DNA]</scope>
    <source>
        <strain evidence="16">Snail1</strain>
        <tissue evidence="16">Muscle</tissue>
    </source>
</reference>
<evidence type="ECO:0000256" key="4">
    <source>
        <dbReference type="ARBA" id="ARBA00022475"/>
    </source>
</evidence>
<evidence type="ECO:0000256" key="11">
    <source>
        <dbReference type="ARBA" id="ARBA00023303"/>
    </source>
</evidence>
<dbReference type="PANTHER" id="PTHR46480">
    <property type="entry name" value="F20B24.22"/>
    <property type="match status" value="1"/>
</dbReference>
<evidence type="ECO:0000313" key="16">
    <source>
        <dbReference type="EMBL" id="KAK7087553.1"/>
    </source>
</evidence>
<dbReference type="PANTHER" id="PTHR46480:SF1">
    <property type="entry name" value="VOLTAGE-GATED HYDROGEN CHANNEL 1"/>
    <property type="match status" value="1"/>
</dbReference>
<keyword evidence="8" id="KW-0175">Coiled coil</keyword>
<keyword evidence="6" id="KW-0851">Voltage-gated channel</keyword>
<keyword evidence="9" id="KW-0406">Ion transport</keyword>